<protein>
    <recommendedName>
        <fullName evidence="3 8">Mediator of RNA polymerase II transcription subunit 6</fullName>
    </recommendedName>
    <alternativeName>
        <fullName evidence="7 8">Mediator complex subunit 6</fullName>
    </alternativeName>
</protein>
<keyword evidence="6 8" id="KW-0539">Nucleus</keyword>
<dbReference type="GO" id="GO:0016592">
    <property type="term" value="C:mediator complex"/>
    <property type="evidence" value="ECO:0007669"/>
    <property type="project" value="InterPro"/>
</dbReference>
<reference evidence="10" key="1">
    <citation type="submission" date="2022-08" db="EMBL/GenBank/DDBJ databases">
        <authorList>
            <consortium name="DOE Joint Genome Institute"/>
            <person name="Min B."/>
            <person name="Riley R."/>
            <person name="Sierra-Patev S."/>
            <person name="Naranjo-Ortiz M."/>
            <person name="Looney B."/>
            <person name="Konkel Z."/>
            <person name="Slot J.C."/>
            <person name="Sakamoto Y."/>
            <person name="Steenwyk J.L."/>
            <person name="Rokas A."/>
            <person name="Carro J."/>
            <person name="Camarero S."/>
            <person name="Ferreira P."/>
            <person name="Molpeceres G."/>
            <person name="Ruiz-Duenas F.J."/>
            <person name="Serrano A."/>
            <person name="Henrissat B."/>
            <person name="Drula E."/>
            <person name="Hughes K.W."/>
            <person name="Mata J.L."/>
            <person name="Ishikawa N.K."/>
            <person name="Vargas-Isla R."/>
            <person name="Ushijima S."/>
            <person name="Smith C.A."/>
            <person name="Ahrendt S."/>
            <person name="Andreopoulos W."/>
            <person name="He G."/>
            <person name="Labutti K."/>
            <person name="Lipzen A."/>
            <person name="Ng V."/>
            <person name="Sandor L."/>
            <person name="Barry K."/>
            <person name="Martinez A.T."/>
            <person name="Xiao Y."/>
            <person name="Gibbons J.G."/>
            <person name="Terashima K."/>
            <person name="Hibbett D.S."/>
            <person name="Grigoriev I.V."/>
        </authorList>
    </citation>
    <scope>NUCLEOTIDE SEQUENCE</scope>
    <source>
        <strain evidence="10">Sp2 HRB7682 ss15</strain>
    </source>
</reference>
<sequence length="308" mass="34163">MEVSDLHPPDDYSHRFFIWHEWIQVITTQVHYAKLICYQANGPLTSENVFEYFTTSMFYDKQSNNQVLRMQTMHTGTSVANEAEELKRFTGVEFAVVHAQPPFFFVIHKRERLSPEEVKPLAAFFVMNNRIYQSPDLYTVLSNRLLTSLYSIQSTLDSLRTHRPDYTPRTGFVWPIVDPSLAEDAGKKQDTSTNEVGGMSEAQTKQDATASLGVPKRPQNNTLLMNAMHATAAHSSASLASLALAPTVESVLPDPVASSASRMSATPAPVVSRVATPKPIHQEPPSKAAPGGGKKKRKRTMVMASENA</sequence>
<comment type="similarity">
    <text evidence="2 8">Belongs to the Mediator complex subunit 6 family.</text>
</comment>
<reference evidence="10" key="2">
    <citation type="journal article" date="2023" name="Proc. Natl. Acad. Sci. U.S.A.">
        <title>A global phylogenomic analysis of the shiitake genus Lentinula.</title>
        <authorList>
            <person name="Sierra-Patev S."/>
            <person name="Min B."/>
            <person name="Naranjo-Ortiz M."/>
            <person name="Looney B."/>
            <person name="Konkel Z."/>
            <person name="Slot J.C."/>
            <person name="Sakamoto Y."/>
            <person name="Steenwyk J.L."/>
            <person name="Rokas A."/>
            <person name="Carro J."/>
            <person name="Camarero S."/>
            <person name="Ferreira P."/>
            <person name="Molpeceres G."/>
            <person name="Ruiz-Duenas F.J."/>
            <person name="Serrano A."/>
            <person name="Henrissat B."/>
            <person name="Drula E."/>
            <person name="Hughes K.W."/>
            <person name="Mata J.L."/>
            <person name="Ishikawa N.K."/>
            <person name="Vargas-Isla R."/>
            <person name="Ushijima S."/>
            <person name="Smith C.A."/>
            <person name="Donoghue J."/>
            <person name="Ahrendt S."/>
            <person name="Andreopoulos W."/>
            <person name="He G."/>
            <person name="LaButti K."/>
            <person name="Lipzen A."/>
            <person name="Ng V."/>
            <person name="Riley R."/>
            <person name="Sandor L."/>
            <person name="Barry K."/>
            <person name="Martinez A.T."/>
            <person name="Xiao Y."/>
            <person name="Gibbons J.G."/>
            <person name="Terashima K."/>
            <person name="Grigoriev I.V."/>
            <person name="Hibbett D."/>
        </authorList>
    </citation>
    <scope>NUCLEOTIDE SEQUENCE</scope>
    <source>
        <strain evidence="10">Sp2 HRB7682 ss15</strain>
    </source>
</reference>
<feature type="compositionally biased region" description="Polar residues" evidence="9">
    <location>
        <begin position="191"/>
        <end position="209"/>
    </location>
</feature>
<evidence type="ECO:0000256" key="9">
    <source>
        <dbReference type="SAM" id="MobiDB-lite"/>
    </source>
</evidence>
<evidence type="ECO:0000256" key="2">
    <source>
        <dbReference type="ARBA" id="ARBA00007526"/>
    </source>
</evidence>
<comment type="subcellular location">
    <subcellularLocation>
        <location evidence="1 8">Nucleus</location>
    </subcellularLocation>
</comment>
<name>A0A9W9AVJ9_9AGAR</name>
<evidence type="ECO:0000256" key="7">
    <source>
        <dbReference type="ARBA" id="ARBA00031259"/>
    </source>
</evidence>
<dbReference type="InterPro" id="IPR007018">
    <property type="entry name" value="Mediator_Med6"/>
</dbReference>
<comment type="caution">
    <text evidence="10">The sequence shown here is derived from an EMBL/GenBank/DDBJ whole genome shotgun (WGS) entry which is preliminary data.</text>
</comment>
<keyword evidence="4 8" id="KW-0805">Transcription regulation</keyword>
<keyword evidence="8" id="KW-0010">Activator</keyword>
<dbReference type="InterPro" id="IPR038566">
    <property type="entry name" value="Mediator_Med6_sf"/>
</dbReference>
<gene>
    <name evidence="8" type="primary">MED6</name>
    <name evidence="10" type="ORF">C8J55DRAFT_304605</name>
</gene>
<evidence type="ECO:0000313" key="10">
    <source>
        <dbReference type="EMBL" id="KAJ4489605.1"/>
    </source>
</evidence>
<evidence type="ECO:0000256" key="1">
    <source>
        <dbReference type="ARBA" id="ARBA00004123"/>
    </source>
</evidence>
<feature type="region of interest" description="Disordered" evidence="9">
    <location>
        <begin position="184"/>
        <end position="214"/>
    </location>
</feature>
<feature type="region of interest" description="Disordered" evidence="9">
    <location>
        <begin position="258"/>
        <end position="308"/>
    </location>
</feature>
<dbReference type="Gene3D" id="3.10.450.580">
    <property type="entry name" value="Mediator complex, subunit Med6"/>
    <property type="match status" value="1"/>
</dbReference>
<comment type="subunit">
    <text evidence="8">Component of the Mediator complex.</text>
</comment>
<dbReference type="PANTHER" id="PTHR13104">
    <property type="entry name" value="MED-6-RELATED"/>
    <property type="match status" value="1"/>
</dbReference>
<dbReference type="Pfam" id="PF04934">
    <property type="entry name" value="Med6"/>
    <property type="match status" value="1"/>
</dbReference>
<evidence type="ECO:0000313" key="11">
    <source>
        <dbReference type="Proteomes" id="UP001150238"/>
    </source>
</evidence>
<dbReference type="GO" id="GO:0006357">
    <property type="term" value="P:regulation of transcription by RNA polymerase II"/>
    <property type="evidence" value="ECO:0007669"/>
    <property type="project" value="InterPro"/>
</dbReference>
<organism evidence="10 11">
    <name type="scientific">Lentinula lateritia</name>
    <dbReference type="NCBI Taxonomy" id="40482"/>
    <lineage>
        <taxon>Eukaryota</taxon>
        <taxon>Fungi</taxon>
        <taxon>Dikarya</taxon>
        <taxon>Basidiomycota</taxon>
        <taxon>Agaricomycotina</taxon>
        <taxon>Agaricomycetes</taxon>
        <taxon>Agaricomycetidae</taxon>
        <taxon>Agaricales</taxon>
        <taxon>Marasmiineae</taxon>
        <taxon>Omphalotaceae</taxon>
        <taxon>Lentinula</taxon>
    </lineage>
</organism>
<evidence type="ECO:0000256" key="6">
    <source>
        <dbReference type="ARBA" id="ARBA00023242"/>
    </source>
</evidence>
<comment type="function">
    <text evidence="8">Component of the Mediator complex, a coactivator involved in the regulated transcription of nearly all RNA polymerase II-dependent genes. Mediator functions as a bridge to convey information from gene-specific regulatory proteins to the basal RNA polymerase II transcription machinery. Mediator is recruited to promoters by direct interactions with regulatory proteins and serves as a scaffold for the assembly of a functional preinitiation complex with RNA polymerase II and the general transcription factors.</text>
</comment>
<proteinExistence type="inferred from homology"/>
<evidence type="ECO:0000256" key="4">
    <source>
        <dbReference type="ARBA" id="ARBA00023015"/>
    </source>
</evidence>
<dbReference type="AlphaFoldDB" id="A0A9W9AVJ9"/>
<dbReference type="GO" id="GO:0003712">
    <property type="term" value="F:transcription coregulator activity"/>
    <property type="evidence" value="ECO:0007669"/>
    <property type="project" value="InterPro"/>
</dbReference>
<evidence type="ECO:0000256" key="8">
    <source>
        <dbReference type="RuleBase" id="RU364143"/>
    </source>
</evidence>
<evidence type="ECO:0000256" key="3">
    <source>
        <dbReference type="ARBA" id="ARBA00020634"/>
    </source>
</evidence>
<dbReference type="EMBL" id="JANVFS010000007">
    <property type="protein sequence ID" value="KAJ4489605.1"/>
    <property type="molecule type" value="Genomic_DNA"/>
</dbReference>
<evidence type="ECO:0000256" key="5">
    <source>
        <dbReference type="ARBA" id="ARBA00023163"/>
    </source>
</evidence>
<accession>A0A9W9AVJ9</accession>
<keyword evidence="5 8" id="KW-0804">Transcription</keyword>
<dbReference type="Proteomes" id="UP001150238">
    <property type="component" value="Unassembled WGS sequence"/>
</dbReference>